<dbReference type="InterPro" id="IPR020555">
    <property type="entry name" value="MECDP_synthase_CS"/>
</dbReference>
<dbReference type="EC" id="4.6.1.12" evidence="3 7"/>
<gene>
    <name evidence="7" type="primary">ispF</name>
    <name evidence="10" type="ORF">COV86_03205</name>
</gene>
<accession>A0A2H0KPH1</accession>
<evidence type="ECO:0000256" key="3">
    <source>
        <dbReference type="ARBA" id="ARBA00012579"/>
    </source>
</evidence>
<keyword evidence="6 7" id="KW-0456">Lyase</keyword>
<comment type="subunit">
    <text evidence="7">Homotrimer.</text>
</comment>
<protein>
    <recommendedName>
        <fullName evidence="3 7">2-C-methyl-D-erythritol 2,4-cyclodiphosphate synthase</fullName>
        <shortName evidence="7">MECDP-synthase</shortName>
        <shortName evidence="7">MECPP-synthase</shortName>
        <shortName evidence="7">MECPS</shortName>
        <ecNumber evidence="3 7">4.6.1.12</ecNumber>
    </recommendedName>
</protein>
<dbReference type="PANTHER" id="PTHR43181">
    <property type="entry name" value="2-C-METHYL-D-ERYTHRITOL 2,4-CYCLODIPHOSPHATE SYNTHASE, CHLOROPLASTIC"/>
    <property type="match status" value="1"/>
</dbReference>
<evidence type="ECO:0000256" key="6">
    <source>
        <dbReference type="ARBA" id="ARBA00023239"/>
    </source>
</evidence>
<evidence type="ECO:0000256" key="5">
    <source>
        <dbReference type="ARBA" id="ARBA00023229"/>
    </source>
</evidence>
<feature type="site" description="Transition state stabilizer" evidence="7">
    <location>
        <position position="37"/>
    </location>
</feature>
<comment type="cofactor">
    <cofactor evidence="7">
        <name>a divalent metal cation</name>
        <dbReference type="ChEBI" id="CHEBI:60240"/>
    </cofactor>
    <text evidence="7">Binds 1 divalent metal cation per subunit.</text>
</comment>
<proteinExistence type="inferred from homology"/>
<dbReference type="InterPro" id="IPR003526">
    <property type="entry name" value="MECDP_synthase"/>
</dbReference>
<comment type="pathway">
    <text evidence="2 7">Isoprenoid biosynthesis; isopentenyl diphosphate biosynthesis via DXP pathway; isopentenyl diphosphate from 1-deoxy-D-xylulose 5-phosphate: step 4/6.</text>
</comment>
<keyword evidence="4 7" id="KW-0479">Metal-binding</keyword>
<evidence type="ECO:0000256" key="8">
    <source>
        <dbReference type="RuleBase" id="RU004395"/>
    </source>
</evidence>
<comment type="similarity">
    <text evidence="7 8">Belongs to the IspF family.</text>
</comment>
<feature type="binding site" evidence="7">
    <location>
        <position position="9"/>
    </location>
    <ligand>
        <name>a divalent metal cation</name>
        <dbReference type="ChEBI" id="CHEBI:60240"/>
    </ligand>
</feature>
<evidence type="ECO:0000259" key="9">
    <source>
        <dbReference type="Pfam" id="PF02542"/>
    </source>
</evidence>
<feature type="site" description="Transition state stabilizer" evidence="7">
    <location>
        <position position="137"/>
    </location>
</feature>
<dbReference type="PROSITE" id="PS01350">
    <property type="entry name" value="ISPF"/>
    <property type="match status" value="1"/>
</dbReference>
<dbReference type="NCBIfam" id="TIGR00151">
    <property type="entry name" value="ispF"/>
    <property type="match status" value="1"/>
</dbReference>
<dbReference type="PANTHER" id="PTHR43181:SF1">
    <property type="entry name" value="2-C-METHYL-D-ERYTHRITOL 2,4-CYCLODIPHOSPHATE SYNTHASE, CHLOROPLASTIC"/>
    <property type="match status" value="1"/>
</dbReference>
<dbReference type="Pfam" id="PF02542">
    <property type="entry name" value="YgbB"/>
    <property type="match status" value="1"/>
</dbReference>
<evidence type="ECO:0000313" key="11">
    <source>
        <dbReference type="Proteomes" id="UP000229570"/>
    </source>
</evidence>
<comment type="caution">
    <text evidence="10">The sequence shown here is derived from an EMBL/GenBank/DDBJ whole genome shotgun (WGS) entry which is preliminary data.</text>
</comment>
<dbReference type="GO" id="GO:0046872">
    <property type="term" value="F:metal ion binding"/>
    <property type="evidence" value="ECO:0007669"/>
    <property type="project" value="UniProtKB-KW"/>
</dbReference>
<feature type="binding site" evidence="7">
    <location>
        <begin position="9"/>
        <end position="11"/>
    </location>
    <ligand>
        <name>4-CDP-2-C-methyl-D-erythritol 2-phosphate</name>
        <dbReference type="ChEBI" id="CHEBI:57919"/>
    </ligand>
</feature>
<feature type="binding site" evidence="7">
    <location>
        <position position="146"/>
    </location>
    <ligand>
        <name>4-CDP-2-C-methyl-D-erythritol 2-phosphate</name>
        <dbReference type="ChEBI" id="CHEBI:57919"/>
    </ligand>
</feature>
<dbReference type="Gene3D" id="3.30.1330.50">
    <property type="entry name" value="2-C-methyl-D-erythritol 2,4-cyclodiphosphate synthase"/>
    <property type="match status" value="1"/>
</dbReference>
<name>A0A2H0KPH1_9BACT</name>
<organism evidence="10 11">
    <name type="scientific">Candidatus Roizmanbacteria bacterium CG11_big_fil_rev_8_21_14_0_20_35_14</name>
    <dbReference type="NCBI Taxonomy" id="1974855"/>
    <lineage>
        <taxon>Bacteria</taxon>
        <taxon>Candidatus Roizmaniibacteriota</taxon>
    </lineage>
</organism>
<comment type="catalytic activity">
    <reaction evidence="1 7 8">
        <text>4-CDP-2-C-methyl-D-erythritol 2-phosphate = 2-C-methyl-D-erythritol 2,4-cyclic diphosphate + CMP</text>
        <dbReference type="Rhea" id="RHEA:23864"/>
        <dbReference type="ChEBI" id="CHEBI:57919"/>
        <dbReference type="ChEBI" id="CHEBI:58483"/>
        <dbReference type="ChEBI" id="CHEBI:60377"/>
        <dbReference type="EC" id="4.6.1.12"/>
    </reaction>
</comment>
<feature type="binding site" evidence="7">
    <location>
        <begin position="136"/>
        <end position="139"/>
    </location>
    <ligand>
        <name>4-CDP-2-C-methyl-D-erythritol 2-phosphate</name>
        <dbReference type="ChEBI" id="CHEBI:57919"/>
    </ligand>
</feature>
<dbReference type="AlphaFoldDB" id="A0A2H0KPH1"/>
<evidence type="ECO:0000256" key="4">
    <source>
        <dbReference type="ARBA" id="ARBA00022723"/>
    </source>
</evidence>
<sequence>MSRIGIGQDSHPFEKVENKPLILGGVKISDNGGLQGNSDGDVIIHSLCNALSSAVGGNSLGTWSDDMCLKQGVKDSTKYLKYILNIIKNKNYILENISISVEAKKPYLSIDVITKIKEKLAMLLDINLDQIGITFTSGEELTAFGRSEATQVFSIVSLFKRKE</sequence>
<comment type="function">
    <text evidence="7">Involved in the biosynthesis of isopentenyl diphosphate (IPP) and dimethylallyl diphosphate (DMAPP), two major building blocks of isoprenoid compounds. Catalyzes the conversion of 4-diphosphocytidyl-2-C-methyl-D-erythritol 2-phosphate (CDP-ME2P) to 2-C-methyl-D-erythritol 2,4-cyclodiphosphate (ME-CPP) with a corresponding release of cytidine 5-monophosphate (CMP).</text>
</comment>
<keyword evidence="5 7" id="KW-0414">Isoprene biosynthesis</keyword>
<dbReference type="UniPathway" id="UPA00056">
    <property type="reaction ID" value="UER00095"/>
</dbReference>
<feature type="binding site" evidence="7">
    <location>
        <position position="45"/>
    </location>
    <ligand>
        <name>a divalent metal cation</name>
        <dbReference type="ChEBI" id="CHEBI:60240"/>
    </ligand>
</feature>
<dbReference type="InterPro" id="IPR036571">
    <property type="entry name" value="MECDP_synthase_sf"/>
</dbReference>
<reference evidence="10 11" key="1">
    <citation type="submission" date="2017-09" db="EMBL/GenBank/DDBJ databases">
        <title>Depth-based differentiation of microbial function through sediment-hosted aquifers and enrichment of novel symbionts in the deep terrestrial subsurface.</title>
        <authorList>
            <person name="Probst A.J."/>
            <person name="Ladd B."/>
            <person name="Jarett J.K."/>
            <person name="Geller-Mcgrath D.E."/>
            <person name="Sieber C.M."/>
            <person name="Emerson J.B."/>
            <person name="Anantharaman K."/>
            <person name="Thomas B.C."/>
            <person name="Malmstrom R."/>
            <person name="Stieglmeier M."/>
            <person name="Klingl A."/>
            <person name="Woyke T."/>
            <person name="Ryan C.M."/>
            <person name="Banfield J.F."/>
        </authorList>
    </citation>
    <scope>NUCLEOTIDE SEQUENCE [LARGE SCALE GENOMIC DNA]</scope>
    <source>
        <strain evidence="10">CG11_big_fil_rev_8_21_14_0_20_35_14</strain>
    </source>
</reference>
<dbReference type="GO" id="GO:0019288">
    <property type="term" value="P:isopentenyl diphosphate biosynthetic process, methylerythritol 4-phosphate pathway"/>
    <property type="evidence" value="ECO:0007669"/>
    <property type="project" value="UniProtKB-UniRule"/>
</dbReference>
<evidence type="ECO:0000256" key="1">
    <source>
        <dbReference type="ARBA" id="ARBA00000200"/>
    </source>
</evidence>
<dbReference type="GO" id="GO:0016114">
    <property type="term" value="P:terpenoid biosynthetic process"/>
    <property type="evidence" value="ECO:0007669"/>
    <property type="project" value="InterPro"/>
</dbReference>
<dbReference type="Proteomes" id="UP000229570">
    <property type="component" value="Unassembled WGS sequence"/>
</dbReference>
<dbReference type="EMBL" id="PCVL01000044">
    <property type="protein sequence ID" value="PIQ72403.1"/>
    <property type="molecule type" value="Genomic_DNA"/>
</dbReference>
<comment type="caution">
    <text evidence="7">Lacks conserved residue(s) required for the propagation of feature annotation.</text>
</comment>
<evidence type="ECO:0000256" key="2">
    <source>
        <dbReference type="ARBA" id="ARBA00004709"/>
    </source>
</evidence>
<dbReference type="GO" id="GO:0008685">
    <property type="term" value="F:2-C-methyl-D-erythritol 2,4-cyclodiphosphate synthase activity"/>
    <property type="evidence" value="ECO:0007669"/>
    <property type="project" value="UniProtKB-UniRule"/>
</dbReference>
<feature type="domain" description="2-C-methyl-D-erythritol 2,4-cyclodiphosphate synthase" evidence="9">
    <location>
        <begin position="3"/>
        <end position="158"/>
    </location>
</feature>
<evidence type="ECO:0000256" key="7">
    <source>
        <dbReference type="HAMAP-Rule" id="MF_00107"/>
    </source>
</evidence>
<dbReference type="SUPFAM" id="SSF69765">
    <property type="entry name" value="IpsF-like"/>
    <property type="match status" value="1"/>
</dbReference>
<dbReference type="HAMAP" id="MF_00107">
    <property type="entry name" value="IspF"/>
    <property type="match status" value="1"/>
</dbReference>
<evidence type="ECO:0000313" key="10">
    <source>
        <dbReference type="EMBL" id="PIQ72403.1"/>
    </source>
</evidence>
<dbReference type="CDD" id="cd00554">
    <property type="entry name" value="MECDP_synthase"/>
    <property type="match status" value="1"/>
</dbReference>
<feature type="binding site" evidence="7">
    <location>
        <position position="11"/>
    </location>
    <ligand>
        <name>a divalent metal cation</name>
        <dbReference type="ChEBI" id="CHEBI:60240"/>
    </ligand>
</feature>